<dbReference type="Gene3D" id="1.20.272.50">
    <property type="entry name" value="Bacteriophage clamp loader A subunit, A' domain"/>
    <property type="match status" value="1"/>
</dbReference>
<organism evidence="1">
    <name type="scientific">marine metagenome</name>
    <dbReference type="NCBI Taxonomy" id="408172"/>
    <lineage>
        <taxon>unclassified sequences</taxon>
        <taxon>metagenomes</taxon>
        <taxon>ecological metagenomes</taxon>
    </lineage>
</organism>
<protein>
    <recommendedName>
        <fullName evidence="2">DNA polymerase</fullName>
    </recommendedName>
</protein>
<dbReference type="GO" id="GO:0006260">
    <property type="term" value="P:DNA replication"/>
    <property type="evidence" value="ECO:0007669"/>
    <property type="project" value="InterPro"/>
</dbReference>
<dbReference type="GO" id="GO:0003677">
    <property type="term" value="F:DNA binding"/>
    <property type="evidence" value="ECO:0007669"/>
    <property type="project" value="InterPro"/>
</dbReference>
<name>A0A381TTM8_9ZZZZ</name>
<evidence type="ECO:0000313" key="1">
    <source>
        <dbReference type="EMBL" id="SVA19392.1"/>
    </source>
</evidence>
<gene>
    <name evidence="1" type="ORF">METZ01_LOCUS72246</name>
</gene>
<dbReference type="EMBL" id="UINC01005146">
    <property type="protein sequence ID" value="SVA19392.1"/>
    <property type="molecule type" value="Genomic_DNA"/>
</dbReference>
<evidence type="ECO:0008006" key="2">
    <source>
        <dbReference type="Google" id="ProtNLM"/>
    </source>
</evidence>
<accession>A0A381TTM8</accession>
<dbReference type="Pfam" id="PF16790">
    <property type="entry name" value="Phage_clamp_A"/>
    <property type="match status" value="1"/>
</dbReference>
<reference evidence="1" key="1">
    <citation type="submission" date="2018-05" db="EMBL/GenBank/DDBJ databases">
        <authorList>
            <person name="Lanie J.A."/>
            <person name="Ng W.-L."/>
            <person name="Kazmierczak K.M."/>
            <person name="Andrzejewski T.M."/>
            <person name="Davidsen T.M."/>
            <person name="Wayne K.J."/>
            <person name="Tettelin H."/>
            <person name="Glass J.I."/>
            <person name="Rusch D."/>
            <person name="Podicherti R."/>
            <person name="Tsui H.-C.T."/>
            <person name="Winkler M.E."/>
        </authorList>
    </citation>
    <scope>NUCLEOTIDE SEQUENCE</scope>
</reference>
<sequence>MMGGDEFWEKRYPAFIVNKALSAFSECVLFVNEMNRLHHLDKRLQFQFFLNSIRPKKRFSKWLRSSKIKNLEYVKEYYGYSNEKAKQALDILDDEQIEHIKSIINRGGRHGGVRMDS</sequence>
<proteinExistence type="predicted"/>
<dbReference type="InterPro" id="IPR031868">
    <property type="entry name" value="Phage_clamp_gp62"/>
</dbReference>
<dbReference type="AlphaFoldDB" id="A0A381TTM8"/>